<dbReference type="OrthoDB" id="9909407at2"/>
<dbReference type="RefSeq" id="WP_087144629.1">
    <property type="nucleotide sequence ID" value="NZ_FUKI01000142.1"/>
</dbReference>
<evidence type="ECO:0000313" key="2">
    <source>
        <dbReference type="EMBL" id="SJM95087.1"/>
    </source>
</evidence>
<dbReference type="EMBL" id="FUKI01000142">
    <property type="protein sequence ID" value="SJM95087.1"/>
    <property type="molecule type" value="Genomic_DNA"/>
</dbReference>
<feature type="region of interest" description="Disordered" evidence="1">
    <location>
        <begin position="15"/>
        <end position="45"/>
    </location>
</feature>
<feature type="compositionally biased region" description="Basic and acidic residues" evidence="1">
    <location>
        <begin position="18"/>
        <end position="35"/>
    </location>
</feature>
<proteinExistence type="predicted"/>
<gene>
    <name evidence="2" type="ORF">CRENPOLYSF1_640002</name>
</gene>
<reference evidence="3" key="1">
    <citation type="submission" date="2017-02" db="EMBL/GenBank/DDBJ databases">
        <authorList>
            <person name="Daims H."/>
        </authorList>
    </citation>
    <scope>NUCLEOTIDE SEQUENCE [LARGE SCALE GENOMIC DNA]</scope>
</reference>
<evidence type="ECO:0000256" key="1">
    <source>
        <dbReference type="SAM" id="MobiDB-lite"/>
    </source>
</evidence>
<organism evidence="2 3">
    <name type="scientific">Crenothrix polyspora</name>
    <dbReference type="NCBI Taxonomy" id="360316"/>
    <lineage>
        <taxon>Bacteria</taxon>
        <taxon>Pseudomonadati</taxon>
        <taxon>Pseudomonadota</taxon>
        <taxon>Gammaproteobacteria</taxon>
        <taxon>Methylococcales</taxon>
        <taxon>Crenotrichaceae</taxon>
        <taxon>Crenothrix</taxon>
    </lineage>
</organism>
<dbReference type="AlphaFoldDB" id="A0A1R4HFT8"/>
<evidence type="ECO:0000313" key="3">
    <source>
        <dbReference type="Proteomes" id="UP000195667"/>
    </source>
</evidence>
<accession>A0A1R4HFT8</accession>
<protein>
    <submittedName>
        <fullName evidence="2">Uncharacterized protein</fullName>
    </submittedName>
</protein>
<keyword evidence="3" id="KW-1185">Reference proteome</keyword>
<dbReference type="Proteomes" id="UP000195667">
    <property type="component" value="Unassembled WGS sequence"/>
</dbReference>
<sequence>MNVVDVRSNLRRLSVPRRNAERADSSDRRQGERRQQVVGESDVADSMFDALEEDTQKKYVRVSLTPGERTLLQDMYLIESE</sequence>
<name>A0A1R4HFT8_9GAMM</name>